<sequence>MGMLQPSAQMDPSILLVGGELCQRVAATLHASGWQVWHLRRRPSAAPGVLGIQADLSAPHTLRGVLPQVSHILFAPSPDQRTAACYQATYPAGLQNLLAALPCRQDLQRVLLVGSTVVWPEAGIESAASWVDERTPTLANEFRSHALLMAEAWLQQHLPQQAVTLRLGGIYGPGRTRLLDSLRHQRLLAPEGPGHWSNRIHIEDAAAACVHLLQITQPQPCYIGTDGNPAEKAAFYDQLADLLRVPRPARTPMPPTGKRLSNARLLESGWRPRWPDAVAAYRALLQV</sequence>
<dbReference type="PANTHER" id="PTHR48079:SF6">
    <property type="entry name" value="NAD(P)-BINDING DOMAIN-CONTAINING PROTEIN-RELATED"/>
    <property type="match status" value="1"/>
</dbReference>
<dbReference type="SUPFAM" id="SSF51735">
    <property type="entry name" value="NAD(P)-binding Rossmann-fold domains"/>
    <property type="match status" value="1"/>
</dbReference>
<organism evidence="1 2">
    <name type="scientific">Thermomonas beijingensis</name>
    <dbReference type="NCBI Taxonomy" id="2872701"/>
    <lineage>
        <taxon>Bacteria</taxon>
        <taxon>Pseudomonadati</taxon>
        <taxon>Pseudomonadota</taxon>
        <taxon>Gammaproteobacteria</taxon>
        <taxon>Lysobacterales</taxon>
        <taxon>Lysobacteraceae</taxon>
        <taxon>Thermomonas</taxon>
    </lineage>
</organism>
<name>A0ABS7TDT2_9GAMM</name>
<gene>
    <name evidence="1" type="ORF">K7B09_06585</name>
</gene>
<accession>A0ABS7TDT2</accession>
<dbReference type="InterPro" id="IPR036291">
    <property type="entry name" value="NAD(P)-bd_dom_sf"/>
</dbReference>
<dbReference type="RefSeq" id="WP_223628079.1">
    <property type="nucleotide sequence ID" value="NZ_JAIQDJ010000002.1"/>
</dbReference>
<keyword evidence="2" id="KW-1185">Reference proteome</keyword>
<dbReference type="Gene3D" id="3.40.50.720">
    <property type="entry name" value="NAD(P)-binding Rossmann-like Domain"/>
    <property type="match status" value="1"/>
</dbReference>
<dbReference type="InterPro" id="IPR051783">
    <property type="entry name" value="NAD(P)-dependent_oxidoreduct"/>
</dbReference>
<comment type="caution">
    <text evidence="1">The sequence shown here is derived from an EMBL/GenBank/DDBJ whole genome shotgun (WGS) entry which is preliminary data.</text>
</comment>
<protein>
    <submittedName>
        <fullName evidence="1">SDR family NAD(P)-dependent oxidoreductase</fullName>
    </submittedName>
</protein>
<evidence type="ECO:0000313" key="2">
    <source>
        <dbReference type="Proteomes" id="UP001430290"/>
    </source>
</evidence>
<dbReference type="PANTHER" id="PTHR48079">
    <property type="entry name" value="PROTEIN YEEZ"/>
    <property type="match status" value="1"/>
</dbReference>
<evidence type="ECO:0000313" key="1">
    <source>
        <dbReference type="EMBL" id="MBZ4185996.1"/>
    </source>
</evidence>
<proteinExistence type="predicted"/>
<dbReference type="EMBL" id="JAIQDJ010000002">
    <property type="protein sequence ID" value="MBZ4185996.1"/>
    <property type="molecule type" value="Genomic_DNA"/>
</dbReference>
<dbReference type="Proteomes" id="UP001430290">
    <property type="component" value="Unassembled WGS sequence"/>
</dbReference>
<reference evidence="1" key="1">
    <citation type="submission" date="2021-09" db="EMBL/GenBank/DDBJ databases">
        <authorList>
            <person name="Wu T."/>
            <person name="Guo S.Z."/>
        </authorList>
    </citation>
    <scope>NUCLEOTIDE SEQUENCE</scope>
    <source>
        <strain evidence="1">RSS-23</strain>
    </source>
</reference>